<comment type="caution">
    <text evidence="12">The sequence shown here is derived from an EMBL/GenBank/DDBJ whole genome shotgun (WGS) entry which is preliminary data.</text>
</comment>
<protein>
    <recommendedName>
        <fullName evidence="3">type I site-specific deoxyribonuclease</fullName>
        <ecNumber evidence="3">3.1.21.3</ecNumber>
    </recommendedName>
</protein>
<dbReference type="EMBL" id="SLUN01000003">
    <property type="protein sequence ID" value="TCL75298.1"/>
    <property type="molecule type" value="Genomic_DNA"/>
</dbReference>
<keyword evidence="8" id="KW-0378">Hydrolase</keyword>
<evidence type="ECO:0000256" key="6">
    <source>
        <dbReference type="ARBA" id="ARBA00022747"/>
    </source>
</evidence>
<name>A0A4R1S7I5_HYDET</name>
<dbReference type="GO" id="GO:0003677">
    <property type="term" value="F:DNA binding"/>
    <property type="evidence" value="ECO:0007669"/>
    <property type="project" value="UniProtKB-KW"/>
</dbReference>
<dbReference type="InterPro" id="IPR007409">
    <property type="entry name" value="Restrct_endonuc_type1_HsdR_N"/>
</dbReference>
<evidence type="ECO:0000256" key="1">
    <source>
        <dbReference type="ARBA" id="ARBA00000851"/>
    </source>
</evidence>
<dbReference type="Gene3D" id="3.90.1570.50">
    <property type="match status" value="1"/>
</dbReference>
<keyword evidence="7" id="KW-0255">Endonuclease</keyword>
<evidence type="ECO:0000256" key="4">
    <source>
        <dbReference type="ARBA" id="ARBA00022722"/>
    </source>
</evidence>
<dbReference type="GO" id="GO:0009307">
    <property type="term" value="P:DNA restriction-modification system"/>
    <property type="evidence" value="ECO:0007669"/>
    <property type="project" value="UniProtKB-KW"/>
</dbReference>
<keyword evidence="4" id="KW-0540">Nuclease</keyword>
<comment type="catalytic activity">
    <reaction evidence="1">
        <text>Endonucleolytic cleavage of DNA to give random double-stranded fragments with terminal 5'-phosphates, ATP is simultaneously hydrolyzed.</text>
        <dbReference type="EC" id="3.1.21.3"/>
    </reaction>
</comment>
<dbReference type="GO" id="GO:0005524">
    <property type="term" value="F:ATP binding"/>
    <property type="evidence" value="ECO:0007669"/>
    <property type="project" value="UniProtKB-KW"/>
</dbReference>
<keyword evidence="10" id="KW-0238">DNA-binding</keyword>
<evidence type="ECO:0000259" key="11">
    <source>
        <dbReference type="Pfam" id="PF04313"/>
    </source>
</evidence>
<evidence type="ECO:0000256" key="3">
    <source>
        <dbReference type="ARBA" id="ARBA00012654"/>
    </source>
</evidence>
<keyword evidence="9" id="KW-0067">ATP-binding</keyword>
<reference evidence="12 13" key="1">
    <citation type="submission" date="2019-03" db="EMBL/GenBank/DDBJ databases">
        <title>Genomic Encyclopedia of Type Strains, Phase IV (KMG-IV): sequencing the most valuable type-strain genomes for metagenomic binning, comparative biology and taxonomic classification.</title>
        <authorList>
            <person name="Goeker M."/>
        </authorList>
    </citation>
    <scope>NUCLEOTIDE SEQUENCE [LARGE SCALE GENOMIC DNA]</scope>
    <source>
        <strain evidence="12 13">LX-B</strain>
    </source>
</reference>
<keyword evidence="5" id="KW-0547">Nucleotide-binding</keyword>
<gene>
    <name evidence="12" type="ORF">EDC14_1003232</name>
</gene>
<dbReference type="RefSeq" id="WP_424337396.1">
    <property type="nucleotide sequence ID" value="NZ_SLUN01000003.1"/>
</dbReference>
<evidence type="ECO:0000256" key="7">
    <source>
        <dbReference type="ARBA" id="ARBA00022759"/>
    </source>
</evidence>
<comment type="similarity">
    <text evidence="2">Belongs to the HsdR family.</text>
</comment>
<sequence>MFLVLNQFTVVQNRYKKRPDGILFVNGLPLVVIELKNAADENATIHTAFDQLQTYKETISTLFIYNAFFGCIRRFGGQGRHHLRWI</sequence>
<organism evidence="12 13">
    <name type="scientific">Hydrogenispora ethanolica</name>
    <dbReference type="NCBI Taxonomy" id="1082276"/>
    <lineage>
        <taxon>Bacteria</taxon>
        <taxon>Bacillati</taxon>
        <taxon>Bacillota</taxon>
        <taxon>Hydrogenispora</taxon>
    </lineage>
</organism>
<keyword evidence="13" id="KW-1185">Reference proteome</keyword>
<dbReference type="Proteomes" id="UP000295008">
    <property type="component" value="Unassembled WGS sequence"/>
</dbReference>
<evidence type="ECO:0000256" key="8">
    <source>
        <dbReference type="ARBA" id="ARBA00022801"/>
    </source>
</evidence>
<evidence type="ECO:0000256" key="9">
    <source>
        <dbReference type="ARBA" id="ARBA00022840"/>
    </source>
</evidence>
<dbReference type="InterPro" id="IPR051268">
    <property type="entry name" value="Type-I_R_enzyme_R_subunit"/>
</dbReference>
<evidence type="ECO:0000313" key="12">
    <source>
        <dbReference type="EMBL" id="TCL75298.1"/>
    </source>
</evidence>
<evidence type="ECO:0000256" key="2">
    <source>
        <dbReference type="ARBA" id="ARBA00008598"/>
    </source>
</evidence>
<dbReference type="CDD" id="cd22332">
    <property type="entry name" value="HsdR_N"/>
    <property type="match status" value="1"/>
</dbReference>
<keyword evidence="6" id="KW-0680">Restriction system</keyword>
<proteinExistence type="inferred from homology"/>
<dbReference type="PANTHER" id="PTHR30195">
    <property type="entry name" value="TYPE I SITE-SPECIFIC DEOXYRIBONUCLEASE PROTEIN SUBUNIT M AND R"/>
    <property type="match status" value="1"/>
</dbReference>
<evidence type="ECO:0000256" key="10">
    <source>
        <dbReference type="ARBA" id="ARBA00023125"/>
    </source>
</evidence>
<accession>A0A4R1S7I5</accession>
<dbReference type="PANTHER" id="PTHR30195:SF15">
    <property type="entry name" value="TYPE I RESTRICTION ENZYME HINDI ENDONUCLEASE SUBUNIT"/>
    <property type="match status" value="1"/>
</dbReference>
<dbReference type="AlphaFoldDB" id="A0A4R1S7I5"/>
<evidence type="ECO:0000256" key="5">
    <source>
        <dbReference type="ARBA" id="ARBA00022741"/>
    </source>
</evidence>
<dbReference type="GO" id="GO:0009035">
    <property type="term" value="F:type I site-specific deoxyribonuclease activity"/>
    <property type="evidence" value="ECO:0007669"/>
    <property type="project" value="UniProtKB-EC"/>
</dbReference>
<dbReference type="EC" id="3.1.21.3" evidence="3"/>
<dbReference type="Pfam" id="PF04313">
    <property type="entry name" value="HSDR_N"/>
    <property type="match status" value="1"/>
</dbReference>
<feature type="domain" description="Restriction endonuclease type I HsdR N-terminal" evidence="11">
    <location>
        <begin position="2"/>
        <end position="69"/>
    </location>
</feature>
<evidence type="ECO:0000313" key="13">
    <source>
        <dbReference type="Proteomes" id="UP000295008"/>
    </source>
</evidence>